<dbReference type="Proteomes" id="UP000002280">
    <property type="component" value="Chromosome 8"/>
</dbReference>
<evidence type="ECO:0000313" key="7">
    <source>
        <dbReference type="Proteomes" id="UP000002280"/>
    </source>
</evidence>
<keyword evidence="2" id="KW-0547">Nucleotide-binding</keyword>
<organism evidence="6 7">
    <name type="scientific">Monodelphis domestica</name>
    <name type="common">Gray short-tailed opossum</name>
    <dbReference type="NCBI Taxonomy" id="13616"/>
    <lineage>
        <taxon>Eukaryota</taxon>
        <taxon>Metazoa</taxon>
        <taxon>Chordata</taxon>
        <taxon>Craniata</taxon>
        <taxon>Vertebrata</taxon>
        <taxon>Euteleostomi</taxon>
        <taxon>Mammalia</taxon>
        <taxon>Metatheria</taxon>
        <taxon>Didelphimorphia</taxon>
        <taxon>Didelphidae</taxon>
        <taxon>Monodelphis</taxon>
    </lineage>
</organism>
<keyword evidence="7" id="KW-1185">Reference proteome</keyword>
<dbReference type="InterPro" id="IPR045058">
    <property type="entry name" value="GIMA/IAN/Toc"/>
</dbReference>
<dbReference type="STRING" id="13616.ENSMODP00000048194"/>
<dbReference type="GO" id="GO:0003924">
    <property type="term" value="F:GTPase activity"/>
    <property type="evidence" value="ECO:0000318"/>
    <property type="project" value="GO_Central"/>
</dbReference>
<dbReference type="AlphaFoldDB" id="A0A5F8GL40"/>
<evidence type="ECO:0000259" key="5">
    <source>
        <dbReference type="PROSITE" id="PS51720"/>
    </source>
</evidence>
<name>A0A5F8GL40_MONDO</name>
<feature type="domain" description="AIG1-type G" evidence="5">
    <location>
        <begin position="119"/>
        <end position="322"/>
    </location>
</feature>
<proteinExistence type="inferred from homology"/>
<dbReference type="GO" id="GO:0005525">
    <property type="term" value="F:GTP binding"/>
    <property type="evidence" value="ECO:0007669"/>
    <property type="project" value="UniProtKB-KW"/>
</dbReference>
<evidence type="ECO:0000256" key="1">
    <source>
        <dbReference type="ARBA" id="ARBA00008535"/>
    </source>
</evidence>
<dbReference type="Ensembl" id="ENSMODT00000076533.1">
    <property type="protein sequence ID" value="ENSMODP00000048194.1"/>
    <property type="gene ID" value="ENSMODG00000003627.4"/>
</dbReference>
<keyword evidence="4" id="KW-0175">Coiled coil</keyword>
<sequence>MARWSQGILGLVGLEELMKSPRNKADFSSQMRRFQYNMLSCEGSRVHQLVPLLELSEVKCTCRNKSESNTSDCFTSPVEKINFLLSGKSSGTSPCSKMGAGPSKSDSSIPDNCMNYESDNILRIVLVGKTGNGKSAAGNNILGYKGFESIISSDSVTKECKKQTRKWKSKKELVVVDTPGLFDTKESLESTCIEISRCVIFSSPGPHAIILVLQLGRYTDEDQQTVCWVKALFGTSATKYMVVLFTRKDDLEGQELDEFLKGCNANLKMLLKECNGRYCAFNNKAKDDENKAQVTELLDMIEKMVQDNKEEYFSDAIYKKTEETLKKRRENLKAEYTQHLENSICEIEEKYAEISNPTDEEKNQKESKIRELRQKYDENIKKVGAEAEKDTSLLKGLAVQIRNLISKIPLWFQKFK</sequence>
<dbReference type="InterPro" id="IPR006703">
    <property type="entry name" value="G_AIG1"/>
</dbReference>
<feature type="coiled-coil region" evidence="4">
    <location>
        <begin position="322"/>
        <end position="382"/>
    </location>
</feature>
<dbReference type="InterPro" id="IPR027417">
    <property type="entry name" value="P-loop_NTPase"/>
</dbReference>
<dbReference type="PROSITE" id="PS51720">
    <property type="entry name" value="G_AIG1"/>
    <property type="match status" value="1"/>
</dbReference>
<evidence type="ECO:0000256" key="2">
    <source>
        <dbReference type="ARBA" id="ARBA00022741"/>
    </source>
</evidence>
<dbReference type="InParanoid" id="A0A5F8GL40"/>
<comment type="similarity">
    <text evidence="1">Belongs to the TRAFAC class TrmE-Era-EngA-EngB-Septin-like GTPase superfamily. AIG1/Toc34/Toc159-like paraseptin GTPase family. IAN subfamily.</text>
</comment>
<dbReference type="Gene3D" id="3.40.50.300">
    <property type="entry name" value="P-loop containing nucleotide triphosphate hydrolases"/>
    <property type="match status" value="1"/>
</dbReference>
<dbReference type="PANTHER" id="PTHR10903:SF170">
    <property type="entry name" value="GTPASE IMAP FAMILY MEMBER 7"/>
    <property type="match status" value="1"/>
</dbReference>
<gene>
    <name evidence="6" type="primary">LOC130453543</name>
</gene>
<evidence type="ECO:0000256" key="4">
    <source>
        <dbReference type="SAM" id="Coils"/>
    </source>
</evidence>
<evidence type="ECO:0000256" key="3">
    <source>
        <dbReference type="ARBA" id="ARBA00023134"/>
    </source>
</evidence>
<reference evidence="6 7" key="1">
    <citation type="journal article" date="2007" name="Nature">
        <title>Genome of the marsupial Monodelphis domestica reveals innovation in non-coding sequences.</title>
        <authorList>
            <person name="Mikkelsen T.S."/>
            <person name="Wakefield M.J."/>
            <person name="Aken B."/>
            <person name="Amemiya C.T."/>
            <person name="Chang J.L."/>
            <person name="Duke S."/>
            <person name="Garber M."/>
            <person name="Gentles A.J."/>
            <person name="Goodstadt L."/>
            <person name="Heger A."/>
            <person name="Jurka J."/>
            <person name="Kamal M."/>
            <person name="Mauceli E."/>
            <person name="Searle S.M."/>
            <person name="Sharpe T."/>
            <person name="Baker M.L."/>
            <person name="Batzer M.A."/>
            <person name="Benos P.V."/>
            <person name="Belov K."/>
            <person name="Clamp M."/>
            <person name="Cook A."/>
            <person name="Cuff J."/>
            <person name="Das R."/>
            <person name="Davidow L."/>
            <person name="Deakin J.E."/>
            <person name="Fazzari M.J."/>
            <person name="Glass J.L."/>
            <person name="Grabherr M."/>
            <person name="Greally J.M."/>
            <person name="Gu W."/>
            <person name="Hore T.A."/>
            <person name="Huttley G.A."/>
            <person name="Kleber M."/>
            <person name="Jirtle R.L."/>
            <person name="Koina E."/>
            <person name="Lee J.T."/>
            <person name="Mahony S."/>
            <person name="Marra M.A."/>
            <person name="Miller R.D."/>
            <person name="Nicholls R.D."/>
            <person name="Oda M."/>
            <person name="Papenfuss A.T."/>
            <person name="Parra Z.E."/>
            <person name="Pollock D.D."/>
            <person name="Ray D.A."/>
            <person name="Schein J.E."/>
            <person name="Speed T.P."/>
            <person name="Thompson K."/>
            <person name="VandeBerg J.L."/>
            <person name="Wade C.M."/>
            <person name="Walker J.A."/>
            <person name="Waters P.D."/>
            <person name="Webber C."/>
            <person name="Weidman J.R."/>
            <person name="Xie X."/>
            <person name="Zody M.C."/>
            <person name="Baldwin J."/>
            <person name="Abdouelleil A."/>
            <person name="Abdulkadir J."/>
            <person name="Abebe A."/>
            <person name="Abera B."/>
            <person name="Abreu J."/>
            <person name="Acer S.C."/>
            <person name="Aftuck L."/>
            <person name="Alexander A."/>
            <person name="An P."/>
            <person name="Anderson E."/>
            <person name="Anderson S."/>
            <person name="Arachi H."/>
            <person name="Azer M."/>
            <person name="Bachantsang P."/>
            <person name="Barry A."/>
            <person name="Bayul T."/>
            <person name="Berlin A."/>
            <person name="Bessette D."/>
            <person name="Bloom T."/>
            <person name="Bloom T."/>
            <person name="Boguslavskiy L."/>
            <person name="Bonnet C."/>
            <person name="Boukhgalter B."/>
            <person name="Bourzgui I."/>
            <person name="Brown A."/>
            <person name="Cahill P."/>
            <person name="Channer S."/>
            <person name="Cheshatsang Y."/>
            <person name="Chuda L."/>
            <person name="Citroen M."/>
            <person name="Collymore A."/>
            <person name="Cooke P."/>
            <person name="Costello M."/>
            <person name="D'Aco K."/>
            <person name="Daza R."/>
            <person name="De Haan G."/>
            <person name="DeGray S."/>
            <person name="DeMaso C."/>
            <person name="Dhargay N."/>
            <person name="Dooley K."/>
            <person name="Dooley E."/>
            <person name="Doricent M."/>
            <person name="Dorje P."/>
            <person name="Dorjee K."/>
            <person name="Dupes A."/>
            <person name="Elong R."/>
            <person name="Falk J."/>
            <person name="Farina A."/>
            <person name="Faro S."/>
            <person name="Ferguson D."/>
            <person name="Fisher S."/>
            <person name="Foley C.D."/>
            <person name="Franke A."/>
            <person name="Friedrich D."/>
            <person name="Gadbois L."/>
            <person name="Gearin G."/>
            <person name="Gearin C.R."/>
            <person name="Giannoukos G."/>
            <person name="Goode T."/>
            <person name="Graham J."/>
            <person name="Grandbois E."/>
            <person name="Grewal S."/>
            <person name="Gyaltsen K."/>
            <person name="Hafez N."/>
            <person name="Hagos B."/>
            <person name="Hall J."/>
            <person name="Henson C."/>
            <person name="Hollinger A."/>
            <person name="Honan T."/>
            <person name="Huard M.D."/>
            <person name="Hughes L."/>
            <person name="Hurhula B."/>
            <person name="Husby M.E."/>
            <person name="Kamat A."/>
            <person name="Kanga B."/>
            <person name="Kashin S."/>
            <person name="Khazanovich D."/>
            <person name="Kisner P."/>
            <person name="Lance K."/>
            <person name="Lara M."/>
            <person name="Lee W."/>
            <person name="Lennon N."/>
            <person name="Letendre F."/>
            <person name="LeVine R."/>
            <person name="Lipovsky A."/>
            <person name="Liu X."/>
            <person name="Liu J."/>
            <person name="Liu S."/>
            <person name="Lokyitsang T."/>
            <person name="Lokyitsang Y."/>
            <person name="Lubonja R."/>
            <person name="Lui A."/>
            <person name="MacDonald P."/>
            <person name="Magnisalis V."/>
            <person name="Maru K."/>
            <person name="Matthews C."/>
            <person name="McCusker W."/>
            <person name="McDonough S."/>
            <person name="Mehta T."/>
            <person name="Meldrim J."/>
            <person name="Meneus L."/>
            <person name="Mihai O."/>
            <person name="Mihalev A."/>
            <person name="Mihova T."/>
            <person name="Mittelman R."/>
            <person name="Mlenga V."/>
            <person name="Montmayeur A."/>
            <person name="Mulrain L."/>
            <person name="Navidi A."/>
            <person name="Naylor J."/>
            <person name="Negash T."/>
            <person name="Nguyen T."/>
            <person name="Nguyen N."/>
            <person name="Nicol R."/>
            <person name="Norbu C."/>
            <person name="Norbu N."/>
            <person name="Novod N."/>
            <person name="O'Neill B."/>
            <person name="Osman S."/>
            <person name="Markiewicz E."/>
            <person name="Oyono O.L."/>
            <person name="Patti C."/>
            <person name="Phunkhang P."/>
            <person name="Pierre F."/>
            <person name="Priest M."/>
            <person name="Raghuraman S."/>
            <person name="Rege F."/>
            <person name="Reyes R."/>
            <person name="Rise C."/>
            <person name="Rogov P."/>
            <person name="Ross K."/>
            <person name="Ryan E."/>
            <person name="Settipalli S."/>
            <person name="Shea T."/>
            <person name="Sherpa N."/>
            <person name="Shi L."/>
            <person name="Shih D."/>
            <person name="Sparrow T."/>
            <person name="Spaulding J."/>
            <person name="Stalker J."/>
            <person name="Stange-Thomann N."/>
            <person name="Stavropoulos S."/>
            <person name="Stone C."/>
            <person name="Strader C."/>
            <person name="Tesfaye S."/>
            <person name="Thomson T."/>
            <person name="Thoulutsang Y."/>
            <person name="Thoulutsang D."/>
            <person name="Topham K."/>
            <person name="Topping I."/>
            <person name="Tsamla T."/>
            <person name="Vassiliev H."/>
            <person name="Vo A."/>
            <person name="Wangchuk T."/>
            <person name="Wangdi T."/>
            <person name="Weiand M."/>
            <person name="Wilkinson J."/>
            <person name="Wilson A."/>
            <person name="Yadav S."/>
            <person name="Young G."/>
            <person name="Yu Q."/>
            <person name="Zembek L."/>
            <person name="Zhong D."/>
            <person name="Zimmer A."/>
            <person name="Zwirko Z."/>
            <person name="Jaffe D.B."/>
            <person name="Alvarez P."/>
            <person name="Brockman W."/>
            <person name="Butler J."/>
            <person name="Chin C."/>
            <person name="Gnerre S."/>
            <person name="MacCallum I."/>
            <person name="Graves J.A."/>
            <person name="Ponting C.P."/>
            <person name="Breen M."/>
            <person name="Samollow P.B."/>
            <person name="Lander E.S."/>
            <person name="Lindblad-Toh K."/>
        </authorList>
    </citation>
    <scope>NUCLEOTIDE SEQUENCE [LARGE SCALE GENOMIC DNA]</scope>
</reference>
<reference evidence="6" key="2">
    <citation type="submission" date="2025-08" db="UniProtKB">
        <authorList>
            <consortium name="Ensembl"/>
        </authorList>
    </citation>
    <scope>IDENTIFICATION</scope>
</reference>
<dbReference type="PANTHER" id="PTHR10903">
    <property type="entry name" value="GTPASE, IMAP FAMILY MEMBER-RELATED"/>
    <property type="match status" value="1"/>
</dbReference>
<dbReference type="FunFam" id="3.40.50.300:FF:000366">
    <property type="entry name" value="GTPase, IMAP family member 2"/>
    <property type="match status" value="1"/>
</dbReference>
<dbReference type="Bgee" id="ENSMODG00000003627">
    <property type="expression patterns" value="Expressed in blood and 19 other cell types or tissues"/>
</dbReference>
<evidence type="ECO:0000313" key="6">
    <source>
        <dbReference type="Ensembl" id="ENSMODP00000048194.1"/>
    </source>
</evidence>
<dbReference type="Pfam" id="PF04548">
    <property type="entry name" value="AIG1"/>
    <property type="match status" value="1"/>
</dbReference>
<dbReference type="GeneTree" id="ENSGT00940000159509"/>
<reference evidence="6" key="3">
    <citation type="submission" date="2025-09" db="UniProtKB">
        <authorList>
            <consortium name="Ensembl"/>
        </authorList>
    </citation>
    <scope>IDENTIFICATION</scope>
</reference>
<dbReference type="SUPFAM" id="SSF52540">
    <property type="entry name" value="P-loop containing nucleoside triphosphate hydrolases"/>
    <property type="match status" value="1"/>
</dbReference>
<protein>
    <submittedName>
        <fullName evidence="6">GTPase IMAP family member 7-like</fullName>
    </submittedName>
</protein>
<dbReference type="FunCoup" id="A0A5F8GL40">
    <property type="interactions" value="2"/>
</dbReference>
<accession>A0A5F8GL40</accession>
<keyword evidence="3" id="KW-0342">GTP-binding</keyword>
<dbReference type="CDD" id="cd01852">
    <property type="entry name" value="AIG1"/>
    <property type="match status" value="1"/>
</dbReference>